<name>A0A6J5RU08_9CAUD</name>
<sequence length="81" mass="9067">MDPVYPCRVCKVSRPMHYTPELSHGEMPEGLDLVTCWVCSTTQVRDANERLVMVSSIRKAWSILADDLVYPGDNLGTTLPT</sequence>
<proteinExistence type="predicted"/>
<accession>A0A6J5RU08</accession>
<gene>
    <name evidence="2" type="ORF">UFOVP1291_13</name>
    <name evidence="1" type="ORF">UFOVP892_13</name>
</gene>
<reference evidence="2" key="1">
    <citation type="submission" date="2020-05" db="EMBL/GenBank/DDBJ databases">
        <authorList>
            <person name="Chiriac C."/>
            <person name="Salcher M."/>
            <person name="Ghai R."/>
            <person name="Kavagutti S V."/>
        </authorList>
    </citation>
    <scope>NUCLEOTIDE SEQUENCE</scope>
</reference>
<dbReference type="EMBL" id="LR796830">
    <property type="protein sequence ID" value="CAB4168574.1"/>
    <property type="molecule type" value="Genomic_DNA"/>
</dbReference>
<evidence type="ECO:0000313" key="2">
    <source>
        <dbReference type="EMBL" id="CAB4195414.1"/>
    </source>
</evidence>
<protein>
    <submittedName>
        <fullName evidence="2">Uncharacterized protein</fullName>
    </submittedName>
</protein>
<dbReference type="EMBL" id="LR797235">
    <property type="protein sequence ID" value="CAB4195414.1"/>
    <property type="molecule type" value="Genomic_DNA"/>
</dbReference>
<evidence type="ECO:0000313" key="1">
    <source>
        <dbReference type="EMBL" id="CAB4168574.1"/>
    </source>
</evidence>
<organism evidence="2">
    <name type="scientific">uncultured Caudovirales phage</name>
    <dbReference type="NCBI Taxonomy" id="2100421"/>
    <lineage>
        <taxon>Viruses</taxon>
        <taxon>Duplodnaviria</taxon>
        <taxon>Heunggongvirae</taxon>
        <taxon>Uroviricota</taxon>
        <taxon>Caudoviricetes</taxon>
        <taxon>Peduoviridae</taxon>
        <taxon>Maltschvirus</taxon>
        <taxon>Maltschvirus maltsch</taxon>
    </lineage>
</organism>